<dbReference type="PANTHER" id="PTHR31876:SF26">
    <property type="entry name" value="PROTEIN LIKE COV 2"/>
    <property type="match status" value="1"/>
</dbReference>
<dbReference type="Proteomes" id="UP001491310">
    <property type="component" value="Unassembled WGS sequence"/>
</dbReference>
<evidence type="ECO:0000313" key="3">
    <source>
        <dbReference type="EMBL" id="KAK9906736.1"/>
    </source>
</evidence>
<proteinExistence type="predicted"/>
<dbReference type="InterPro" id="IPR007462">
    <property type="entry name" value="COV1-like"/>
</dbReference>
<keyword evidence="2" id="KW-0472">Membrane</keyword>
<name>A0ABR2YJN9_9CHLO</name>
<dbReference type="PANTHER" id="PTHR31876">
    <property type="entry name" value="COV-LIKE PROTEIN 1"/>
    <property type="match status" value="1"/>
</dbReference>
<gene>
    <name evidence="3" type="ORF">WJX75_007066</name>
</gene>
<organism evidence="3 4">
    <name type="scientific">Coccomyxa subellipsoidea</name>
    <dbReference type="NCBI Taxonomy" id="248742"/>
    <lineage>
        <taxon>Eukaryota</taxon>
        <taxon>Viridiplantae</taxon>
        <taxon>Chlorophyta</taxon>
        <taxon>core chlorophytes</taxon>
        <taxon>Trebouxiophyceae</taxon>
        <taxon>Trebouxiophyceae incertae sedis</taxon>
        <taxon>Coccomyxaceae</taxon>
        <taxon>Coccomyxa</taxon>
    </lineage>
</organism>
<keyword evidence="2" id="KW-1133">Transmembrane helix</keyword>
<reference evidence="3 4" key="1">
    <citation type="journal article" date="2024" name="Nat. Commun.">
        <title>Phylogenomics reveals the evolutionary origins of lichenization in chlorophyte algae.</title>
        <authorList>
            <person name="Puginier C."/>
            <person name="Libourel C."/>
            <person name="Otte J."/>
            <person name="Skaloud P."/>
            <person name="Haon M."/>
            <person name="Grisel S."/>
            <person name="Petersen M."/>
            <person name="Berrin J.G."/>
            <person name="Delaux P.M."/>
            <person name="Dal Grande F."/>
            <person name="Keller J."/>
        </authorList>
    </citation>
    <scope>NUCLEOTIDE SEQUENCE [LARGE SCALE GENOMIC DNA]</scope>
    <source>
        <strain evidence="3 4">SAG 216-7</strain>
    </source>
</reference>
<keyword evidence="4" id="KW-1185">Reference proteome</keyword>
<evidence type="ECO:0000256" key="1">
    <source>
        <dbReference type="SAM" id="MobiDB-lite"/>
    </source>
</evidence>
<dbReference type="Pfam" id="PF04367">
    <property type="entry name" value="DUF502"/>
    <property type="match status" value="1"/>
</dbReference>
<feature type="transmembrane region" description="Helical" evidence="2">
    <location>
        <begin position="76"/>
        <end position="97"/>
    </location>
</feature>
<dbReference type="EMBL" id="JALJOT010000010">
    <property type="protein sequence ID" value="KAK9906736.1"/>
    <property type="molecule type" value="Genomic_DNA"/>
</dbReference>
<protein>
    <submittedName>
        <fullName evidence="3">Uncharacterized protein</fullName>
    </submittedName>
</protein>
<feature type="transmembrane region" description="Helical" evidence="2">
    <location>
        <begin position="117"/>
        <end position="144"/>
    </location>
</feature>
<evidence type="ECO:0000313" key="4">
    <source>
        <dbReference type="Proteomes" id="UP001491310"/>
    </source>
</evidence>
<keyword evidence="2" id="KW-0812">Transmembrane</keyword>
<sequence length="271" mass="29815">MLRTEGGAQGRVEGNGVTRTDSGPSRVESNPEDAQDADLLLNAEEGLDSPKGRPARRTSTREALHSVLSSWVSRRFFGGCAVLFPMVITVYITWWFLTFFDNFFSPVYEALFGFHVFGLGFVTSMGFIIGTGVFVSSWLGGLLLQVADWIIKKLPLIKHIYSAAKQVSGAVNPANESTASFRECVLIRHPRHGEYAFAFITGTTVLQQEDGSPGMELYSVYVPTNHIYVGDIFLLGREDVIHTNLSVREGLEIVVSVGMALPRNLSGYVKT</sequence>
<accession>A0ABR2YJN9</accession>
<evidence type="ECO:0000256" key="2">
    <source>
        <dbReference type="SAM" id="Phobius"/>
    </source>
</evidence>
<comment type="caution">
    <text evidence="3">The sequence shown here is derived from an EMBL/GenBank/DDBJ whole genome shotgun (WGS) entry which is preliminary data.</text>
</comment>
<feature type="region of interest" description="Disordered" evidence="1">
    <location>
        <begin position="1"/>
        <end position="33"/>
    </location>
</feature>